<keyword evidence="6" id="KW-0663">Pyridoxal phosphate</keyword>
<comment type="cofactor">
    <cofactor evidence="1">
        <name>pyridoxal 5'-phosphate</name>
        <dbReference type="ChEBI" id="CHEBI:597326"/>
    </cofactor>
</comment>
<evidence type="ECO:0000256" key="1">
    <source>
        <dbReference type="ARBA" id="ARBA00001933"/>
    </source>
</evidence>
<sequence length="78" mass="8946">MMFNKLRQRKVPGTWNHILQQIGMFSFTPDKFRVMVEKHHVYMLLNGRISMAGLTTKNVDYVVDAIQDAISSHPTPSA</sequence>
<dbReference type="SUPFAM" id="SSF53383">
    <property type="entry name" value="PLP-dependent transferases"/>
    <property type="match status" value="1"/>
</dbReference>
<evidence type="ECO:0000313" key="9">
    <source>
        <dbReference type="Proteomes" id="UP001374579"/>
    </source>
</evidence>
<dbReference type="EC" id="2.6.1.1" evidence="3"/>
<dbReference type="AlphaFoldDB" id="A0AAN9BP06"/>
<dbReference type="PANTHER" id="PTHR11879">
    <property type="entry name" value="ASPARTATE AMINOTRANSFERASE"/>
    <property type="match status" value="1"/>
</dbReference>
<dbReference type="GO" id="GO:0005829">
    <property type="term" value="C:cytosol"/>
    <property type="evidence" value="ECO:0007669"/>
    <property type="project" value="TreeGrafter"/>
</dbReference>
<dbReference type="EMBL" id="JBAMIC010000003">
    <property type="protein sequence ID" value="KAK7109538.1"/>
    <property type="molecule type" value="Genomic_DNA"/>
</dbReference>
<dbReference type="GO" id="GO:0030170">
    <property type="term" value="F:pyridoxal phosphate binding"/>
    <property type="evidence" value="ECO:0007669"/>
    <property type="project" value="InterPro"/>
</dbReference>
<gene>
    <name evidence="8" type="ORF">V1264_013565</name>
</gene>
<dbReference type="PANTHER" id="PTHR11879:SF55">
    <property type="entry name" value="GLUTAMATE OXALOACETATE TRANSAMINASE 1, ISOFORM B"/>
    <property type="match status" value="1"/>
</dbReference>
<protein>
    <recommendedName>
        <fullName evidence="3">aspartate transaminase</fullName>
        <ecNumber evidence="3">2.6.1.1</ecNumber>
    </recommendedName>
</protein>
<proteinExistence type="predicted"/>
<evidence type="ECO:0000256" key="4">
    <source>
        <dbReference type="ARBA" id="ARBA00022576"/>
    </source>
</evidence>
<dbReference type="GO" id="GO:0006532">
    <property type="term" value="P:aspartate biosynthetic process"/>
    <property type="evidence" value="ECO:0007669"/>
    <property type="project" value="TreeGrafter"/>
</dbReference>
<keyword evidence="5" id="KW-0808">Transferase</keyword>
<keyword evidence="9" id="KW-1185">Reference proteome</keyword>
<evidence type="ECO:0000256" key="3">
    <source>
        <dbReference type="ARBA" id="ARBA00012753"/>
    </source>
</evidence>
<dbReference type="Pfam" id="PF00155">
    <property type="entry name" value="Aminotran_1_2"/>
    <property type="match status" value="1"/>
</dbReference>
<feature type="domain" description="Aminotransferase class I/classII large" evidence="7">
    <location>
        <begin position="4"/>
        <end position="66"/>
    </location>
</feature>
<dbReference type="InterPro" id="IPR015424">
    <property type="entry name" value="PyrdxlP-dep_Trfase"/>
</dbReference>
<keyword evidence="4" id="KW-0032">Aminotransferase</keyword>
<reference evidence="8 9" key="1">
    <citation type="submission" date="2024-02" db="EMBL/GenBank/DDBJ databases">
        <title>Chromosome-scale genome assembly of the rough periwinkle Littorina saxatilis.</title>
        <authorList>
            <person name="De Jode A."/>
            <person name="Faria R."/>
            <person name="Formenti G."/>
            <person name="Sims Y."/>
            <person name="Smith T.P."/>
            <person name="Tracey A."/>
            <person name="Wood J.M.D."/>
            <person name="Zagrodzka Z.B."/>
            <person name="Johannesson K."/>
            <person name="Butlin R.K."/>
            <person name="Leder E.H."/>
        </authorList>
    </citation>
    <scope>NUCLEOTIDE SEQUENCE [LARGE SCALE GENOMIC DNA]</scope>
    <source>
        <strain evidence="8">Snail1</strain>
        <tissue evidence="8">Muscle</tissue>
    </source>
</reference>
<evidence type="ECO:0000256" key="5">
    <source>
        <dbReference type="ARBA" id="ARBA00022679"/>
    </source>
</evidence>
<evidence type="ECO:0000259" key="7">
    <source>
        <dbReference type="Pfam" id="PF00155"/>
    </source>
</evidence>
<dbReference type="InterPro" id="IPR015422">
    <property type="entry name" value="PyrdxlP-dep_Trfase_small"/>
</dbReference>
<comment type="caution">
    <text evidence="8">The sequence shown here is derived from an EMBL/GenBank/DDBJ whole genome shotgun (WGS) entry which is preliminary data.</text>
</comment>
<dbReference type="Proteomes" id="UP001374579">
    <property type="component" value="Unassembled WGS sequence"/>
</dbReference>
<dbReference type="InterPro" id="IPR004839">
    <property type="entry name" value="Aminotransferase_I/II_large"/>
</dbReference>
<evidence type="ECO:0000256" key="2">
    <source>
        <dbReference type="ARBA" id="ARBA00011738"/>
    </source>
</evidence>
<dbReference type="InterPro" id="IPR000796">
    <property type="entry name" value="Asp_trans"/>
</dbReference>
<dbReference type="Gene3D" id="3.90.1150.10">
    <property type="entry name" value="Aspartate Aminotransferase, domain 1"/>
    <property type="match status" value="1"/>
</dbReference>
<evidence type="ECO:0000313" key="8">
    <source>
        <dbReference type="EMBL" id="KAK7109538.1"/>
    </source>
</evidence>
<dbReference type="GO" id="GO:0004069">
    <property type="term" value="F:L-aspartate:2-oxoglutarate aminotransferase activity"/>
    <property type="evidence" value="ECO:0007669"/>
    <property type="project" value="UniProtKB-EC"/>
</dbReference>
<accession>A0AAN9BP06</accession>
<organism evidence="8 9">
    <name type="scientific">Littorina saxatilis</name>
    <dbReference type="NCBI Taxonomy" id="31220"/>
    <lineage>
        <taxon>Eukaryota</taxon>
        <taxon>Metazoa</taxon>
        <taxon>Spiralia</taxon>
        <taxon>Lophotrochozoa</taxon>
        <taxon>Mollusca</taxon>
        <taxon>Gastropoda</taxon>
        <taxon>Caenogastropoda</taxon>
        <taxon>Littorinimorpha</taxon>
        <taxon>Littorinoidea</taxon>
        <taxon>Littorinidae</taxon>
        <taxon>Littorina</taxon>
    </lineage>
</organism>
<comment type="subunit">
    <text evidence="2">Homodimer.</text>
</comment>
<name>A0AAN9BP06_9CAEN</name>
<evidence type="ECO:0000256" key="6">
    <source>
        <dbReference type="ARBA" id="ARBA00022898"/>
    </source>
</evidence>